<dbReference type="AlphaFoldDB" id="A0A212FNQ7"/>
<keyword evidence="2" id="KW-1185">Reference proteome</keyword>
<sequence>QGSTVTEAITLPQESQVGQEVTVALPTQSSMSTTNGTTLPNEIGASVVDILLQK</sequence>
<dbReference type="Proteomes" id="UP000007151">
    <property type="component" value="Unassembled WGS sequence"/>
</dbReference>
<feature type="non-terminal residue" evidence="1">
    <location>
        <position position="1"/>
    </location>
</feature>
<organism evidence="1 2">
    <name type="scientific">Danaus plexippus plexippus</name>
    <dbReference type="NCBI Taxonomy" id="278856"/>
    <lineage>
        <taxon>Eukaryota</taxon>
        <taxon>Metazoa</taxon>
        <taxon>Ecdysozoa</taxon>
        <taxon>Arthropoda</taxon>
        <taxon>Hexapoda</taxon>
        <taxon>Insecta</taxon>
        <taxon>Pterygota</taxon>
        <taxon>Neoptera</taxon>
        <taxon>Endopterygota</taxon>
        <taxon>Lepidoptera</taxon>
        <taxon>Glossata</taxon>
        <taxon>Ditrysia</taxon>
        <taxon>Papilionoidea</taxon>
        <taxon>Nymphalidae</taxon>
        <taxon>Danainae</taxon>
        <taxon>Danaini</taxon>
        <taxon>Danaina</taxon>
        <taxon>Danaus</taxon>
        <taxon>Danaus</taxon>
    </lineage>
</organism>
<name>A0A212FNQ7_DANPL</name>
<reference evidence="1 2" key="1">
    <citation type="journal article" date="2011" name="Cell">
        <title>The monarch butterfly genome yields insights into long-distance migration.</title>
        <authorList>
            <person name="Zhan S."/>
            <person name="Merlin C."/>
            <person name="Boore J.L."/>
            <person name="Reppert S.M."/>
        </authorList>
    </citation>
    <scope>NUCLEOTIDE SEQUENCE [LARGE SCALE GENOMIC DNA]</scope>
    <source>
        <strain evidence="1">F-2</strain>
    </source>
</reference>
<dbReference type="KEGG" id="dpl:KGM_216047B"/>
<dbReference type="EMBL" id="AGBW02004669">
    <property type="protein sequence ID" value="OWR55386.1"/>
    <property type="molecule type" value="Genomic_DNA"/>
</dbReference>
<accession>A0A212FNQ7</accession>
<gene>
    <name evidence="1" type="ORF">KGM_216047B</name>
</gene>
<evidence type="ECO:0000313" key="2">
    <source>
        <dbReference type="Proteomes" id="UP000007151"/>
    </source>
</evidence>
<protein>
    <submittedName>
        <fullName evidence="1">Uncharacterized protein</fullName>
    </submittedName>
</protein>
<proteinExistence type="predicted"/>
<comment type="caution">
    <text evidence="1">The sequence shown here is derived from an EMBL/GenBank/DDBJ whole genome shotgun (WGS) entry which is preliminary data.</text>
</comment>
<evidence type="ECO:0000313" key="1">
    <source>
        <dbReference type="EMBL" id="OWR55386.1"/>
    </source>
</evidence>
<dbReference type="InParanoid" id="A0A212FNQ7"/>